<feature type="domain" description="EamA" evidence="7">
    <location>
        <begin position="161"/>
        <end position="294"/>
    </location>
</feature>
<dbReference type="InterPro" id="IPR037185">
    <property type="entry name" value="EmrE-like"/>
</dbReference>
<feature type="transmembrane region" description="Helical" evidence="6">
    <location>
        <begin position="134"/>
        <end position="153"/>
    </location>
</feature>
<keyword evidence="9" id="KW-1185">Reference proteome</keyword>
<feature type="transmembrane region" description="Helical" evidence="6">
    <location>
        <begin position="252"/>
        <end position="271"/>
    </location>
</feature>
<evidence type="ECO:0000313" key="8">
    <source>
        <dbReference type="EMBL" id="GBR48498.1"/>
    </source>
</evidence>
<comment type="caution">
    <text evidence="8">The sequence shown here is derived from an EMBL/GenBank/DDBJ whole genome shotgun (WGS) entry which is preliminary data.</text>
</comment>
<dbReference type="Pfam" id="PF00892">
    <property type="entry name" value="EamA"/>
    <property type="match status" value="2"/>
</dbReference>
<accession>A0ABQ0QKY2</accession>
<evidence type="ECO:0000256" key="6">
    <source>
        <dbReference type="SAM" id="Phobius"/>
    </source>
</evidence>
<keyword evidence="4 6" id="KW-1133">Transmembrane helix</keyword>
<organism evidence="8 9">
    <name type="scientific">Neokomagataea tanensis NBRC 106556</name>
    <dbReference type="NCBI Taxonomy" id="1223519"/>
    <lineage>
        <taxon>Bacteria</taxon>
        <taxon>Pseudomonadati</taxon>
        <taxon>Pseudomonadota</taxon>
        <taxon>Alphaproteobacteria</taxon>
        <taxon>Acetobacterales</taxon>
        <taxon>Acetobacteraceae</taxon>
        <taxon>Neokomagataea</taxon>
    </lineage>
</organism>
<comment type="subcellular location">
    <subcellularLocation>
        <location evidence="1">Membrane</location>
        <topology evidence="1">Multi-pass membrane protein</topology>
    </subcellularLocation>
</comment>
<dbReference type="SUPFAM" id="SSF103481">
    <property type="entry name" value="Multidrug resistance efflux transporter EmrE"/>
    <property type="match status" value="2"/>
</dbReference>
<feature type="domain" description="EamA" evidence="7">
    <location>
        <begin position="16"/>
        <end position="148"/>
    </location>
</feature>
<evidence type="ECO:0000256" key="5">
    <source>
        <dbReference type="ARBA" id="ARBA00023136"/>
    </source>
</evidence>
<comment type="similarity">
    <text evidence="2">Belongs to the EamA transporter family.</text>
</comment>
<feature type="transmembrane region" description="Helical" evidence="6">
    <location>
        <begin position="43"/>
        <end position="65"/>
    </location>
</feature>
<dbReference type="PANTHER" id="PTHR32322:SF2">
    <property type="entry name" value="EAMA DOMAIN-CONTAINING PROTEIN"/>
    <property type="match status" value="1"/>
</dbReference>
<dbReference type="PANTHER" id="PTHR32322">
    <property type="entry name" value="INNER MEMBRANE TRANSPORTER"/>
    <property type="match status" value="1"/>
</dbReference>
<dbReference type="InterPro" id="IPR050638">
    <property type="entry name" value="AA-Vitamin_Transporters"/>
</dbReference>
<reference evidence="8" key="1">
    <citation type="submission" date="2013-04" db="EMBL/GenBank/DDBJ databases">
        <title>The genome sequencing project of 58 acetic acid bacteria.</title>
        <authorList>
            <person name="Okamoto-Kainuma A."/>
            <person name="Ishikawa M."/>
            <person name="Umino S."/>
            <person name="Koizumi Y."/>
            <person name="Shiwa Y."/>
            <person name="Yoshikawa H."/>
            <person name="Matsutani M."/>
            <person name="Matsushita K."/>
        </authorList>
    </citation>
    <scope>NUCLEOTIDE SEQUENCE</scope>
    <source>
        <strain evidence="8">NBRC 106556</strain>
    </source>
</reference>
<feature type="transmembrane region" description="Helical" evidence="6">
    <location>
        <begin position="277"/>
        <end position="294"/>
    </location>
</feature>
<feature type="transmembrane region" description="Helical" evidence="6">
    <location>
        <begin position="104"/>
        <end position="125"/>
    </location>
</feature>
<feature type="transmembrane region" description="Helical" evidence="6">
    <location>
        <begin position="191"/>
        <end position="210"/>
    </location>
</feature>
<evidence type="ECO:0000256" key="4">
    <source>
        <dbReference type="ARBA" id="ARBA00022989"/>
    </source>
</evidence>
<gene>
    <name evidence="8" type="ORF">AA106556_1806</name>
</gene>
<evidence type="ECO:0000256" key="2">
    <source>
        <dbReference type="ARBA" id="ARBA00007362"/>
    </source>
</evidence>
<keyword evidence="5 6" id="KW-0472">Membrane</keyword>
<dbReference type="EMBL" id="BAQB01000038">
    <property type="protein sequence ID" value="GBR48498.1"/>
    <property type="molecule type" value="Genomic_DNA"/>
</dbReference>
<evidence type="ECO:0000259" key="7">
    <source>
        <dbReference type="Pfam" id="PF00892"/>
    </source>
</evidence>
<sequence>MSTSASSRLSLWNTPYLLLTLATCFWASNFVLGRAIPASLTPITLSFLRWVLATILVTPFALPHLKKDFPTIRKSLPILLLLSILGIAGSNTLAYFAVRHTTATSALLIQSAMPISILGFGLLLFGERPTLRQLIAMAFAAAGVLCVILGKPGTTGSTLNTGTILAGLAMLCQSSYAALLRCKPQLHPSSFLFVTFLCATILLLPLEIFTTSGIPHLTLPNIGAITYLAIGPSLLAFFLFNRGVQLIGSAKASIFFYLMPVFGTLFATLLLNERIEAIELGGFALVGIGFYLSNAKKA</sequence>
<protein>
    <submittedName>
        <fullName evidence="8">Drug/metabolite transporter superfamily permease</fullName>
    </submittedName>
</protein>
<name>A0ABQ0QKY2_9PROT</name>
<feature type="transmembrane region" description="Helical" evidence="6">
    <location>
        <begin position="77"/>
        <end position="98"/>
    </location>
</feature>
<evidence type="ECO:0000256" key="3">
    <source>
        <dbReference type="ARBA" id="ARBA00022692"/>
    </source>
</evidence>
<dbReference type="Proteomes" id="UP001062443">
    <property type="component" value="Unassembled WGS sequence"/>
</dbReference>
<feature type="transmembrane region" description="Helical" evidence="6">
    <location>
        <begin position="159"/>
        <end position="179"/>
    </location>
</feature>
<evidence type="ECO:0000256" key="1">
    <source>
        <dbReference type="ARBA" id="ARBA00004141"/>
    </source>
</evidence>
<keyword evidence="3 6" id="KW-0812">Transmembrane</keyword>
<evidence type="ECO:0000313" key="9">
    <source>
        <dbReference type="Proteomes" id="UP001062443"/>
    </source>
</evidence>
<feature type="transmembrane region" description="Helical" evidence="6">
    <location>
        <begin position="222"/>
        <end position="240"/>
    </location>
</feature>
<proteinExistence type="inferred from homology"/>
<dbReference type="InterPro" id="IPR000620">
    <property type="entry name" value="EamA_dom"/>
</dbReference>
<dbReference type="RefSeq" id="WP_068171269.1">
    <property type="nucleotide sequence ID" value="NZ_BAQB01000038.1"/>
</dbReference>